<accession>D3FV04</accession>
<dbReference type="SUPFAM" id="SSF57783">
    <property type="entry name" value="Zinc beta-ribbon"/>
    <property type="match status" value="1"/>
</dbReference>
<organism evidence="1 2">
    <name type="scientific">Alkalihalophilus pseudofirmus (strain ATCC BAA-2126 / JCM 17055 / OF4)</name>
    <name type="common">Bacillus pseudofirmus</name>
    <dbReference type="NCBI Taxonomy" id="398511"/>
    <lineage>
        <taxon>Bacteria</taxon>
        <taxon>Bacillati</taxon>
        <taxon>Bacillota</taxon>
        <taxon>Bacilli</taxon>
        <taxon>Bacillales</taxon>
        <taxon>Bacillaceae</taxon>
        <taxon>Alkalihalophilus</taxon>
    </lineage>
</organism>
<protein>
    <submittedName>
        <fullName evidence="1">Uncharacterized protein</fullName>
    </submittedName>
</protein>
<keyword evidence="2" id="KW-1185">Reference proteome</keyword>
<evidence type="ECO:0000313" key="2">
    <source>
        <dbReference type="Proteomes" id="UP000001544"/>
    </source>
</evidence>
<proteinExistence type="predicted"/>
<dbReference type="EMBL" id="CP001878">
    <property type="protein sequence ID" value="ADC48430.1"/>
    <property type="molecule type" value="Genomic_DNA"/>
</dbReference>
<dbReference type="Proteomes" id="UP000001544">
    <property type="component" value="Chromosome"/>
</dbReference>
<dbReference type="STRING" id="398511.BpOF4_01815"/>
<gene>
    <name evidence="1" type="ordered locus">BpOF4_01815</name>
</gene>
<name>D3FV04_ALKPO</name>
<sequence>MEPLIICPKCHNKKEIRHLLTAQSNQNIIYECPDCAFILRNIETKKG</sequence>
<reference evidence="1 2" key="1">
    <citation type="journal article" date="2011" name="Environ. Microbiol.">
        <title>Genome of alkaliphilic Bacillus pseudofirmus OF4 reveals adaptations that support the ability to grow in an external pH range from 7.5 to 11.4.</title>
        <authorList>
            <person name="Janto B."/>
            <person name="Ahmed A."/>
            <person name="Ito M."/>
            <person name="Liu J."/>
            <person name="Hicks D.B."/>
            <person name="Pagni S."/>
            <person name="Fackelmayer O.J."/>
            <person name="Smith T.A."/>
            <person name="Earl J."/>
            <person name="Elbourne L.D."/>
            <person name="Hassan K."/>
            <person name="Paulsen I.T."/>
            <person name="Kolsto A.B."/>
            <person name="Tourasse N.J."/>
            <person name="Ehrlich G.D."/>
            <person name="Boissy R."/>
            <person name="Ivey D.M."/>
            <person name="Li G."/>
            <person name="Xue Y."/>
            <person name="Ma Y."/>
            <person name="Hu F.Z."/>
            <person name="Krulwich T.A."/>
        </authorList>
    </citation>
    <scope>NUCLEOTIDE SEQUENCE [LARGE SCALE GENOMIC DNA]</scope>
    <source>
        <strain evidence="2">ATCC BAA-2126 / JCM 17055 / OF4</strain>
    </source>
</reference>
<dbReference type="eggNOG" id="ENOG502ZRQY">
    <property type="taxonomic scope" value="Bacteria"/>
</dbReference>
<dbReference type="HOGENOM" id="CLU_3132324_0_0_9"/>
<dbReference type="KEGG" id="bpf:BpOF4_01815"/>
<dbReference type="AlphaFoldDB" id="D3FV04"/>
<evidence type="ECO:0000313" key="1">
    <source>
        <dbReference type="EMBL" id="ADC48430.1"/>
    </source>
</evidence>
<dbReference type="RefSeq" id="WP_012959708.1">
    <property type="nucleotide sequence ID" value="NC_013791.2"/>
</dbReference>